<dbReference type="PANTHER" id="PTHR16897:SF2">
    <property type="entry name" value="OS03G0226600 PROTEIN"/>
    <property type="match status" value="1"/>
</dbReference>
<accession>A0A8S3TI43</accession>
<reference evidence="1" key="1">
    <citation type="submission" date="2021-03" db="EMBL/GenBank/DDBJ databases">
        <authorList>
            <person name="Bekaert M."/>
        </authorList>
    </citation>
    <scope>NUCLEOTIDE SEQUENCE</scope>
</reference>
<gene>
    <name evidence="1" type="ORF">MEDL_45826</name>
</gene>
<dbReference type="EMBL" id="CAJPWZ010002200">
    <property type="protein sequence ID" value="CAG2233139.1"/>
    <property type="molecule type" value="Genomic_DNA"/>
</dbReference>
<dbReference type="Proteomes" id="UP000683360">
    <property type="component" value="Unassembled WGS sequence"/>
</dbReference>
<proteinExistence type="predicted"/>
<sequence>MHSTRTEECVTYSNFGVYERSSIIRSSVHIVHADNENKSYVSYDKPRSINLTCYDILTIPEVIPGTATGYNMSRFNLISNAMICHYICYDILTIPEVIPGTATGYNMSRINLTPGVRYYSNVIAYNYAGAHTTSTSDGFIVDHVDPSSGIVYDGLGILDKEYQNSTHFVAAHWHGFIDTESGILSYHWCVGKTTHVHRIYAKTECSVLPWNNVGLHTSASKNLSTQILQGIKIYSKVYAIDSVGRPSSIVVSDGVIIDVTPPIPEKTIHGSENLGNNTSFENTGGDDIKFVNVSSTDICTASDIYHPLSWIPSDITCTAVVSSDVNLAKHGRSYLLIRGSLYQQLEQEVNFTTDTTSGHVLGHVVYLHAWSSIHGSWSFTDPESPIVDYTWAIGYAEGGTQIQPFRSAGLMNFAFNNKVTLVHNTYIYVTAIATNAAGLRGVSYSDPILVDLTPPDIKYVNDGAGPDELAWELNEVIANWAVGDPESGILICQWAIGYHSGGSDLLPYTEVTSTTAYKVFPYSVLIGYTIYTTLKCENKAGLSSVMSSNGVKISNLPPSATSAVVQTLPLSLKEYSPRDLYLGVNDNIRLKWTGFDDHIGVERYKVFYKRDGTSELMFFPDVQDVLYAHFTKMSLTEGSHNFSVQAINKLFKRSNKATSYSITDMSSPVVDAANTLTINWINKQIVVSWDSIFTSDNAIFYEVSSGSTLGGINIIQWQETNQTSITFGIPAFVAVITGLPVYVTVTAISVGGYSSVKTGHFTLP</sequence>
<organism evidence="1 2">
    <name type="scientific">Mytilus edulis</name>
    <name type="common">Blue mussel</name>
    <dbReference type="NCBI Taxonomy" id="6550"/>
    <lineage>
        <taxon>Eukaryota</taxon>
        <taxon>Metazoa</taxon>
        <taxon>Spiralia</taxon>
        <taxon>Lophotrochozoa</taxon>
        <taxon>Mollusca</taxon>
        <taxon>Bivalvia</taxon>
        <taxon>Autobranchia</taxon>
        <taxon>Pteriomorphia</taxon>
        <taxon>Mytilida</taxon>
        <taxon>Mytiloidea</taxon>
        <taxon>Mytilidae</taxon>
        <taxon>Mytilinae</taxon>
        <taxon>Mytilus</taxon>
    </lineage>
</organism>
<dbReference type="OrthoDB" id="6112879at2759"/>
<protein>
    <recommendedName>
        <fullName evidence="3">Fibronectin type-III domain-containing protein</fullName>
    </recommendedName>
</protein>
<name>A0A8S3TI43_MYTED</name>
<dbReference type="AlphaFoldDB" id="A0A8S3TI43"/>
<keyword evidence="2" id="KW-1185">Reference proteome</keyword>
<evidence type="ECO:0000313" key="1">
    <source>
        <dbReference type="EMBL" id="CAG2233139.1"/>
    </source>
</evidence>
<comment type="caution">
    <text evidence="1">The sequence shown here is derived from an EMBL/GenBank/DDBJ whole genome shotgun (WGS) entry which is preliminary data.</text>
</comment>
<evidence type="ECO:0008006" key="3">
    <source>
        <dbReference type="Google" id="ProtNLM"/>
    </source>
</evidence>
<evidence type="ECO:0000313" key="2">
    <source>
        <dbReference type="Proteomes" id="UP000683360"/>
    </source>
</evidence>
<dbReference type="PANTHER" id="PTHR16897">
    <property type="entry name" value="OS10G0105400 PROTEIN"/>
    <property type="match status" value="1"/>
</dbReference>